<dbReference type="FunFam" id="1.10.510.10:FF:000571">
    <property type="entry name" value="Maternal embryonic leucine zipper kinase"/>
    <property type="match status" value="1"/>
</dbReference>
<dbReference type="PROSITE" id="PS00107">
    <property type="entry name" value="PROTEIN_KINASE_ATP"/>
    <property type="match status" value="1"/>
</dbReference>
<comment type="caution">
    <text evidence="12">The sequence shown here is derived from an EMBL/GenBank/DDBJ whole genome shotgun (WGS) entry which is preliminary data.</text>
</comment>
<dbReference type="FunFam" id="3.30.200.20:FF:000003">
    <property type="entry name" value="Non-specific serine/threonine protein kinase"/>
    <property type="match status" value="1"/>
</dbReference>
<dbReference type="PROSITE" id="PS50011">
    <property type="entry name" value="PROTEIN_KINASE_DOM"/>
    <property type="match status" value="1"/>
</dbReference>
<evidence type="ECO:0000256" key="3">
    <source>
        <dbReference type="ARBA" id="ARBA00022679"/>
    </source>
</evidence>
<keyword evidence="6 9" id="KW-0067">ATP-binding</keyword>
<proteinExistence type="inferred from homology"/>
<dbReference type="SMART" id="SM00220">
    <property type="entry name" value="S_TKc"/>
    <property type="match status" value="1"/>
</dbReference>
<dbReference type="PROSITE" id="PS00108">
    <property type="entry name" value="PROTEIN_KINASE_ST"/>
    <property type="match status" value="1"/>
</dbReference>
<dbReference type="GO" id="GO:0005524">
    <property type="term" value="F:ATP binding"/>
    <property type="evidence" value="ECO:0007669"/>
    <property type="project" value="UniProtKB-UniRule"/>
</dbReference>
<keyword evidence="13" id="KW-1185">Reference proteome</keyword>
<evidence type="ECO:0000256" key="5">
    <source>
        <dbReference type="ARBA" id="ARBA00022777"/>
    </source>
</evidence>
<dbReference type="SUPFAM" id="SSF56112">
    <property type="entry name" value="Protein kinase-like (PK-like)"/>
    <property type="match status" value="1"/>
</dbReference>
<keyword evidence="5" id="KW-0418">Kinase</keyword>
<comment type="similarity">
    <text evidence="10">Belongs to the protein kinase superfamily.</text>
</comment>
<feature type="domain" description="Protein kinase" evidence="11">
    <location>
        <begin position="17"/>
        <end position="287"/>
    </location>
</feature>
<evidence type="ECO:0000256" key="2">
    <source>
        <dbReference type="ARBA" id="ARBA00022527"/>
    </source>
</evidence>
<evidence type="ECO:0000313" key="12">
    <source>
        <dbReference type="EMBL" id="KAG7473208.1"/>
    </source>
</evidence>
<comment type="catalytic activity">
    <reaction evidence="8">
        <text>L-seryl-[protein] + ATP = O-phospho-L-seryl-[protein] + ADP + H(+)</text>
        <dbReference type="Rhea" id="RHEA:17989"/>
        <dbReference type="Rhea" id="RHEA-COMP:9863"/>
        <dbReference type="Rhea" id="RHEA-COMP:11604"/>
        <dbReference type="ChEBI" id="CHEBI:15378"/>
        <dbReference type="ChEBI" id="CHEBI:29999"/>
        <dbReference type="ChEBI" id="CHEBI:30616"/>
        <dbReference type="ChEBI" id="CHEBI:83421"/>
        <dbReference type="ChEBI" id="CHEBI:456216"/>
        <dbReference type="EC" id="2.7.11.1"/>
    </reaction>
</comment>
<evidence type="ECO:0000256" key="9">
    <source>
        <dbReference type="PROSITE-ProRule" id="PRU10141"/>
    </source>
</evidence>
<dbReference type="Proteomes" id="UP001046870">
    <property type="component" value="Chromosome 7"/>
</dbReference>
<dbReference type="InterPro" id="IPR011009">
    <property type="entry name" value="Kinase-like_dom_sf"/>
</dbReference>
<protein>
    <recommendedName>
        <fullName evidence="1">non-specific serine/threonine protein kinase</fullName>
        <ecNumber evidence="1">2.7.11.1</ecNumber>
    </recommendedName>
</protein>
<dbReference type="EC" id="2.7.11.1" evidence="1"/>
<keyword evidence="2 10" id="KW-0723">Serine/threonine-protein kinase</keyword>
<dbReference type="Gene3D" id="1.10.510.10">
    <property type="entry name" value="Transferase(Phosphotransferase) domain 1"/>
    <property type="match status" value="1"/>
</dbReference>
<dbReference type="PANTHER" id="PTHR24346:SF44">
    <property type="entry name" value="SET DOMAIN CONTAINING 6"/>
    <property type="match status" value="1"/>
</dbReference>
<comment type="catalytic activity">
    <reaction evidence="7">
        <text>L-threonyl-[protein] + ATP = O-phospho-L-threonyl-[protein] + ADP + H(+)</text>
        <dbReference type="Rhea" id="RHEA:46608"/>
        <dbReference type="Rhea" id="RHEA-COMP:11060"/>
        <dbReference type="Rhea" id="RHEA-COMP:11605"/>
        <dbReference type="ChEBI" id="CHEBI:15378"/>
        <dbReference type="ChEBI" id="CHEBI:30013"/>
        <dbReference type="ChEBI" id="CHEBI:30616"/>
        <dbReference type="ChEBI" id="CHEBI:61977"/>
        <dbReference type="ChEBI" id="CHEBI:456216"/>
        <dbReference type="EC" id="2.7.11.1"/>
    </reaction>
</comment>
<evidence type="ECO:0000256" key="10">
    <source>
        <dbReference type="RuleBase" id="RU000304"/>
    </source>
</evidence>
<evidence type="ECO:0000313" key="13">
    <source>
        <dbReference type="Proteomes" id="UP001046870"/>
    </source>
</evidence>
<dbReference type="PANTHER" id="PTHR24346">
    <property type="entry name" value="MAP/MICROTUBULE AFFINITY-REGULATING KINASE"/>
    <property type="match status" value="1"/>
</dbReference>
<dbReference type="OrthoDB" id="942095at2759"/>
<keyword evidence="3" id="KW-0808">Transferase</keyword>
<evidence type="ECO:0000256" key="6">
    <source>
        <dbReference type="ARBA" id="ARBA00022840"/>
    </source>
</evidence>
<dbReference type="Pfam" id="PF00069">
    <property type="entry name" value="Pkinase"/>
    <property type="match status" value="1"/>
</dbReference>
<dbReference type="GO" id="GO:0035556">
    <property type="term" value="P:intracellular signal transduction"/>
    <property type="evidence" value="ECO:0007669"/>
    <property type="project" value="TreeGrafter"/>
</dbReference>
<evidence type="ECO:0000256" key="7">
    <source>
        <dbReference type="ARBA" id="ARBA00047899"/>
    </source>
</evidence>
<dbReference type="InterPro" id="IPR017441">
    <property type="entry name" value="Protein_kinase_ATP_BS"/>
</dbReference>
<name>A0A9D3Q5U5_MEGAT</name>
<dbReference type="EMBL" id="JAFDVH010000007">
    <property type="protein sequence ID" value="KAG7473208.1"/>
    <property type="molecule type" value="Genomic_DNA"/>
</dbReference>
<evidence type="ECO:0000256" key="8">
    <source>
        <dbReference type="ARBA" id="ARBA00048679"/>
    </source>
</evidence>
<evidence type="ECO:0000259" key="11">
    <source>
        <dbReference type="PROSITE" id="PS50011"/>
    </source>
</evidence>
<keyword evidence="4 9" id="KW-0547">Nucleotide-binding</keyword>
<organism evidence="12 13">
    <name type="scientific">Megalops atlanticus</name>
    <name type="common">Tarpon</name>
    <name type="synonym">Clupea gigantea</name>
    <dbReference type="NCBI Taxonomy" id="7932"/>
    <lineage>
        <taxon>Eukaryota</taxon>
        <taxon>Metazoa</taxon>
        <taxon>Chordata</taxon>
        <taxon>Craniata</taxon>
        <taxon>Vertebrata</taxon>
        <taxon>Euteleostomi</taxon>
        <taxon>Actinopterygii</taxon>
        <taxon>Neopterygii</taxon>
        <taxon>Teleostei</taxon>
        <taxon>Elopiformes</taxon>
        <taxon>Megalopidae</taxon>
        <taxon>Megalops</taxon>
    </lineage>
</organism>
<feature type="binding site" evidence="9">
    <location>
        <position position="46"/>
    </location>
    <ligand>
        <name>ATP</name>
        <dbReference type="ChEBI" id="CHEBI:30616"/>
    </ligand>
</feature>
<evidence type="ECO:0000256" key="4">
    <source>
        <dbReference type="ARBA" id="ARBA00022741"/>
    </source>
</evidence>
<dbReference type="GO" id="GO:0004674">
    <property type="term" value="F:protein serine/threonine kinase activity"/>
    <property type="evidence" value="ECO:0007669"/>
    <property type="project" value="UniProtKB-KW"/>
</dbReference>
<gene>
    <name evidence="12" type="ORF">MATL_G00093180</name>
</gene>
<dbReference type="GO" id="GO:0005737">
    <property type="term" value="C:cytoplasm"/>
    <property type="evidence" value="ECO:0007669"/>
    <property type="project" value="TreeGrafter"/>
</dbReference>
<sequence>MAAPAVGRDPAPLAGAYALDRPLGRGHFGEVRLARHVFTGQPVAVKVVDKTKLDAAAASRLLQEVRCLKLVRHPNVVRLYEVIESRTRLYLVLELAEGGDLHDYILRHERGVSEDAARTRFAEIVRGVSHCHCVRVVHRDLKPENVVLGRGGAGPAKLADFGFSSRFQPGRMLETSCGSLGYSAPEVLLGEEYDAPGAASRGGRFASGFPPNGVRGELPIGQNRAEWAGTTSRATPRRGSARWIRRGRLLFVKRKDAREARMCSTIHRAYAGDPVRRRFKDRRGAWAVADVPVPAAVKDYDALIGYCSVHHKTKKWYKTFLFHFIDIAIVNSFVLHQVAARAVISRSFRCL</sequence>
<dbReference type="InterPro" id="IPR008271">
    <property type="entry name" value="Ser/Thr_kinase_AS"/>
</dbReference>
<dbReference type="AlphaFoldDB" id="A0A9D3Q5U5"/>
<dbReference type="InterPro" id="IPR000719">
    <property type="entry name" value="Prot_kinase_dom"/>
</dbReference>
<accession>A0A9D3Q5U5</accession>
<evidence type="ECO:0000256" key="1">
    <source>
        <dbReference type="ARBA" id="ARBA00012513"/>
    </source>
</evidence>
<reference evidence="12" key="1">
    <citation type="submission" date="2021-01" db="EMBL/GenBank/DDBJ databases">
        <authorList>
            <person name="Zahm M."/>
            <person name="Roques C."/>
            <person name="Cabau C."/>
            <person name="Klopp C."/>
            <person name="Donnadieu C."/>
            <person name="Jouanno E."/>
            <person name="Lampietro C."/>
            <person name="Louis A."/>
            <person name="Herpin A."/>
            <person name="Echchiki A."/>
            <person name="Berthelot C."/>
            <person name="Parey E."/>
            <person name="Roest-Crollius H."/>
            <person name="Braasch I."/>
            <person name="Postlethwait J."/>
            <person name="Bobe J."/>
            <person name="Montfort J."/>
            <person name="Bouchez O."/>
            <person name="Begum T."/>
            <person name="Mejri S."/>
            <person name="Adams A."/>
            <person name="Chen W.-J."/>
            <person name="Guiguen Y."/>
        </authorList>
    </citation>
    <scope>NUCLEOTIDE SEQUENCE</scope>
    <source>
        <strain evidence="12">YG-15Mar2019-1</strain>
        <tissue evidence="12">Brain</tissue>
    </source>
</reference>